<dbReference type="InterPro" id="IPR006675">
    <property type="entry name" value="HDIG_dom"/>
</dbReference>
<evidence type="ECO:0000313" key="4">
    <source>
        <dbReference type="Proteomes" id="UP000193355"/>
    </source>
</evidence>
<dbReference type="OrthoDB" id="9806952at2"/>
<dbReference type="AlphaFoldDB" id="A0A1X7KTB1"/>
<feature type="domain" description="HD/PDEase" evidence="2">
    <location>
        <begin position="445"/>
        <end position="600"/>
    </location>
</feature>
<organism evidence="3 4">
    <name type="scientific">Dethiosulfovibrio salsuginis</name>
    <dbReference type="NCBI Taxonomy" id="561720"/>
    <lineage>
        <taxon>Bacteria</taxon>
        <taxon>Thermotogati</taxon>
        <taxon>Synergistota</taxon>
        <taxon>Synergistia</taxon>
        <taxon>Synergistales</taxon>
        <taxon>Dethiosulfovibrionaceae</taxon>
        <taxon>Dethiosulfovibrio</taxon>
    </lineage>
</organism>
<dbReference type="InterPro" id="IPR011624">
    <property type="entry name" value="Metal-dep_PHydrolase_7TM_extra"/>
</dbReference>
<keyword evidence="1" id="KW-1133">Transmembrane helix</keyword>
<dbReference type="SUPFAM" id="SSF109604">
    <property type="entry name" value="HD-domain/PDEase-like"/>
    <property type="match status" value="1"/>
</dbReference>
<evidence type="ECO:0000259" key="2">
    <source>
        <dbReference type="SMART" id="SM00471"/>
    </source>
</evidence>
<dbReference type="PANTHER" id="PTHR36442">
    <property type="entry name" value="CYCLIC-DI-AMP PHOSPHODIESTERASE PGPH"/>
    <property type="match status" value="1"/>
</dbReference>
<evidence type="ECO:0000256" key="1">
    <source>
        <dbReference type="SAM" id="Phobius"/>
    </source>
</evidence>
<dbReference type="InterPro" id="IPR006674">
    <property type="entry name" value="HD_domain"/>
</dbReference>
<dbReference type="STRING" id="561720.SAMN06275492_13614"/>
<proteinExistence type="predicted"/>
<feature type="transmembrane region" description="Helical" evidence="1">
    <location>
        <begin position="270"/>
        <end position="287"/>
    </location>
</feature>
<sequence>MSGTIEELLKVAYISLSALLVVCCLFVALRWTTIDIRRSFIPGFPAYRTYFALFNMKYEDEGGTEKLQDLVRDGIAGVMVRRTGQARDVEERLSLIGEGRLDEAGISPAISEIIRNLPEERSKVLFEAISSAGLSLLTFSPYRDSFSGVNEDLLWNRLSPYDLPPGDGNLAVQIMSDIMVPLVGADDGMTDRLRSIVAETIGGVPRELNTGDIIVTKGSIITPQIADLLRKQGYPQGNFPIRSMMVVFLLVPPVFLWARRNVILGWDSRKSGYLAFLFFIGIMTSYLSSLRDLTSLGVVSMAGMAYVTLPLRRARNSVMAGKGIVSLVFGGLGPLALGEIMSVGVMASALGDLLFKKIDSRSRLWLGMVQMGLVLGGVSLIVRWFFSGDSGILLTAQTFLGAILIGSVTMLLLPVAEVLFDILSPLRLLELCQPDHPLQKRLQIEAPGTYHHSQMVSILAEGAADALGLNSRLVKAGGFFHDIGKLKRPHFFIENQFGAKNAHDDLSPVMSSLVIISHVRDGLDLAEEYRLPERISHFIAEHHGTTFMGYFYKKAKKEGLDPSESQFTYPGPRPRSRETGLVMLADSIEAAVRAERENIKSVIDLQQIVNSVTASKVNAGQLDDTGFTLRDLAVIRSAMIQNLKSMYHTRNIAPIGDNNTAKSGKEGNR</sequence>
<dbReference type="InterPro" id="IPR003607">
    <property type="entry name" value="HD/PDEase_dom"/>
</dbReference>
<gene>
    <name evidence="3" type="ORF">SAMN06275492_13614</name>
</gene>
<feature type="transmembrane region" description="Helical" evidence="1">
    <location>
        <begin position="364"/>
        <end position="386"/>
    </location>
</feature>
<dbReference type="PANTHER" id="PTHR36442:SF1">
    <property type="entry name" value="CYCLIC-DI-AMP PHOSPHODIESTERASE PGPH"/>
    <property type="match status" value="1"/>
</dbReference>
<dbReference type="Gene3D" id="1.10.3210.10">
    <property type="entry name" value="Hypothetical protein af1432"/>
    <property type="match status" value="1"/>
</dbReference>
<feature type="transmembrane region" description="Helical" evidence="1">
    <location>
        <begin position="398"/>
        <end position="420"/>
    </location>
</feature>
<feature type="transmembrane region" description="Helical" evidence="1">
    <location>
        <begin position="12"/>
        <end position="31"/>
    </location>
</feature>
<keyword evidence="1" id="KW-0812">Transmembrane</keyword>
<name>A0A1X7KTB1_9BACT</name>
<dbReference type="InterPro" id="IPR052722">
    <property type="entry name" value="PgpH_phosphodiesterase"/>
</dbReference>
<dbReference type="CDD" id="cd00077">
    <property type="entry name" value="HDc"/>
    <property type="match status" value="1"/>
</dbReference>
<keyword evidence="1" id="KW-0472">Membrane</keyword>
<protein>
    <recommendedName>
        <fullName evidence="2">HD/PDEase domain-containing protein</fullName>
    </recommendedName>
</protein>
<feature type="transmembrane region" description="Helical" evidence="1">
    <location>
        <begin position="323"/>
        <end position="344"/>
    </location>
</feature>
<dbReference type="EMBL" id="FXBB01000036">
    <property type="protein sequence ID" value="SMG44789.1"/>
    <property type="molecule type" value="Genomic_DNA"/>
</dbReference>
<accession>A0A1X7KTB1</accession>
<feature type="transmembrane region" description="Helical" evidence="1">
    <location>
        <begin position="293"/>
        <end position="311"/>
    </location>
</feature>
<dbReference type="NCBIfam" id="TIGR00277">
    <property type="entry name" value="HDIG"/>
    <property type="match status" value="1"/>
</dbReference>
<dbReference type="SMART" id="SM00471">
    <property type="entry name" value="HDc"/>
    <property type="match status" value="1"/>
</dbReference>
<dbReference type="Pfam" id="PF07697">
    <property type="entry name" value="7TMR-HDED"/>
    <property type="match status" value="1"/>
</dbReference>
<reference evidence="4" key="1">
    <citation type="submission" date="2017-04" db="EMBL/GenBank/DDBJ databases">
        <authorList>
            <person name="Varghese N."/>
            <person name="Submissions S."/>
        </authorList>
    </citation>
    <scope>NUCLEOTIDE SEQUENCE [LARGE SCALE GENOMIC DNA]</scope>
    <source>
        <strain evidence="4">USBA 82</strain>
    </source>
</reference>
<evidence type="ECO:0000313" key="3">
    <source>
        <dbReference type="EMBL" id="SMG44789.1"/>
    </source>
</evidence>
<dbReference type="Proteomes" id="UP000193355">
    <property type="component" value="Unassembled WGS sequence"/>
</dbReference>
<dbReference type="RefSeq" id="WP_159448331.1">
    <property type="nucleotide sequence ID" value="NZ_FXBB01000036.1"/>
</dbReference>
<dbReference type="Pfam" id="PF01966">
    <property type="entry name" value="HD"/>
    <property type="match status" value="1"/>
</dbReference>
<keyword evidence="4" id="KW-1185">Reference proteome</keyword>
<feature type="transmembrane region" description="Helical" evidence="1">
    <location>
        <begin position="239"/>
        <end position="258"/>
    </location>
</feature>